<dbReference type="eggNOG" id="ENOG502ZAK8">
    <property type="taxonomic scope" value="Bacteria"/>
</dbReference>
<dbReference type="RefSeq" id="WP_023433168.1">
    <property type="nucleotide sequence ID" value="NZ_AWXZ01000038.1"/>
</dbReference>
<organism evidence="1 2">
    <name type="scientific">Lutibaculum baratangense AMV1</name>
    <dbReference type="NCBI Taxonomy" id="631454"/>
    <lineage>
        <taxon>Bacteria</taxon>
        <taxon>Pseudomonadati</taxon>
        <taxon>Pseudomonadota</taxon>
        <taxon>Alphaproteobacteria</taxon>
        <taxon>Hyphomicrobiales</taxon>
        <taxon>Tepidamorphaceae</taxon>
        <taxon>Lutibaculum</taxon>
    </lineage>
</organism>
<dbReference type="Proteomes" id="UP000017819">
    <property type="component" value="Unassembled WGS sequence"/>
</dbReference>
<dbReference type="GO" id="GO:0005840">
    <property type="term" value="C:ribosome"/>
    <property type="evidence" value="ECO:0007669"/>
    <property type="project" value="UniProtKB-KW"/>
</dbReference>
<dbReference type="AlphaFoldDB" id="V4RKM8"/>
<sequence length="195" mass="22049">MAFVYCVRCNFNDPGREADWNDWYSGPKLAQMLRKPLFLSGQRFKATGLNTARQYLALWTVDSPKAFETEEYTSDWGFFEWAPYITDWNRDLYGPPAGDPSTMFAAGEGDALYLISFEDLSSEEAEAVLARVEGDRPGMTWLRAVGLLDQHSPILGLRLLKADDPRPQMLGEPKIQETIFESISHCARPDDAEAQ</sequence>
<name>V4RKM8_9HYPH</name>
<protein>
    <submittedName>
        <fullName evidence="1">Ribosomal protein S4</fullName>
    </submittedName>
</protein>
<comment type="caution">
    <text evidence="1">The sequence shown here is derived from an EMBL/GenBank/DDBJ whole genome shotgun (WGS) entry which is preliminary data.</text>
</comment>
<gene>
    <name evidence="1" type="ORF">N177_3045</name>
</gene>
<keyword evidence="2" id="KW-1185">Reference proteome</keyword>
<keyword evidence="1" id="KW-0687">Ribonucleoprotein</keyword>
<keyword evidence="1" id="KW-0689">Ribosomal protein</keyword>
<accession>V4RKM8</accession>
<evidence type="ECO:0000313" key="2">
    <source>
        <dbReference type="Proteomes" id="UP000017819"/>
    </source>
</evidence>
<reference evidence="1 2" key="1">
    <citation type="journal article" date="2014" name="Genome Announc.">
        <title>Draft Genome Sequence of Lutibaculum baratangense Strain AMV1T, Isolated from a Mud Volcano in Andamans, India.</title>
        <authorList>
            <person name="Singh A."/>
            <person name="Sreenivas A."/>
            <person name="Sathyanarayana Reddy G."/>
            <person name="Pinnaka A.K."/>
            <person name="Shivaji S."/>
        </authorList>
    </citation>
    <scope>NUCLEOTIDE SEQUENCE [LARGE SCALE GENOMIC DNA]</scope>
    <source>
        <strain evidence="1 2">AMV1</strain>
    </source>
</reference>
<proteinExistence type="predicted"/>
<dbReference type="EMBL" id="AWXZ01000038">
    <property type="protein sequence ID" value="ESR23815.1"/>
    <property type="molecule type" value="Genomic_DNA"/>
</dbReference>
<evidence type="ECO:0000313" key="1">
    <source>
        <dbReference type="EMBL" id="ESR23815.1"/>
    </source>
</evidence>